<comment type="caution">
    <text evidence="2">The sequence shown here is derived from an EMBL/GenBank/DDBJ whole genome shotgun (WGS) entry which is preliminary data.</text>
</comment>
<gene>
    <name evidence="2" type="ORF">AVEN_8608_1</name>
</gene>
<protein>
    <submittedName>
        <fullName evidence="2">Uncharacterized protein</fullName>
    </submittedName>
</protein>
<feature type="region of interest" description="Disordered" evidence="1">
    <location>
        <begin position="98"/>
        <end position="120"/>
    </location>
</feature>
<dbReference type="Proteomes" id="UP000499080">
    <property type="component" value="Unassembled WGS sequence"/>
</dbReference>
<name>A0A4Y2C2R5_ARAVE</name>
<dbReference type="EMBL" id="BGPR01000142">
    <property type="protein sequence ID" value="GBL98702.1"/>
    <property type="molecule type" value="Genomic_DNA"/>
</dbReference>
<keyword evidence="3" id="KW-1185">Reference proteome</keyword>
<dbReference type="AlphaFoldDB" id="A0A4Y2C2R5"/>
<accession>A0A4Y2C2R5</accession>
<sequence>MDMGSISDERPTVVNQQCRGPIPMVPFLHVGNALMKTFALLITDLPAVTREEIQVEVQKVDLGSFIFKKEFTSLTLKAKLNYTLSYFEATRGLFSDKPRKCESWSDDEDDTGPAPPAQAATCGRVSTWIKRASGSNTRRIIVESDFEPGTPWTQSLDLATAAQHMQKGKREDTD</sequence>
<evidence type="ECO:0000256" key="1">
    <source>
        <dbReference type="SAM" id="MobiDB-lite"/>
    </source>
</evidence>
<reference evidence="2 3" key="1">
    <citation type="journal article" date="2019" name="Sci. Rep.">
        <title>Orb-weaving spider Araneus ventricosus genome elucidates the spidroin gene catalogue.</title>
        <authorList>
            <person name="Kono N."/>
            <person name="Nakamura H."/>
            <person name="Ohtoshi R."/>
            <person name="Moran D.A.P."/>
            <person name="Shinohara A."/>
            <person name="Yoshida Y."/>
            <person name="Fujiwara M."/>
            <person name="Mori M."/>
            <person name="Tomita M."/>
            <person name="Arakawa K."/>
        </authorList>
    </citation>
    <scope>NUCLEOTIDE SEQUENCE [LARGE SCALE GENOMIC DNA]</scope>
</reference>
<evidence type="ECO:0000313" key="2">
    <source>
        <dbReference type="EMBL" id="GBL98702.1"/>
    </source>
</evidence>
<organism evidence="2 3">
    <name type="scientific">Araneus ventricosus</name>
    <name type="common">Orbweaver spider</name>
    <name type="synonym">Epeira ventricosa</name>
    <dbReference type="NCBI Taxonomy" id="182803"/>
    <lineage>
        <taxon>Eukaryota</taxon>
        <taxon>Metazoa</taxon>
        <taxon>Ecdysozoa</taxon>
        <taxon>Arthropoda</taxon>
        <taxon>Chelicerata</taxon>
        <taxon>Arachnida</taxon>
        <taxon>Araneae</taxon>
        <taxon>Araneomorphae</taxon>
        <taxon>Entelegynae</taxon>
        <taxon>Araneoidea</taxon>
        <taxon>Araneidae</taxon>
        <taxon>Araneus</taxon>
    </lineage>
</organism>
<dbReference type="OrthoDB" id="6468653at2759"/>
<proteinExistence type="predicted"/>
<evidence type="ECO:0000313" key="3">
    <source>
        <dbReference type="Proteomes" id="UP000499080"/>
    </source>
</evidence>